<dbReference type="Proteomes" id="UP000015101">
    <property type="component" value="Unassembled WGS sequence"/>
</dbReference>
<dbReference type="CTD" id="20203785"/>
<gene>
    <name evidence="2" type="primary">20203785</name>
    <name evidence="1" type="ORF">HELRODRAFT_171778</name>
</gene>
<proteinExistence type="predicted"/>
<sequence length="129" mass="14488">MILKSEEQLLPNIQLSLSSGLKVELTVEEAGLNYEDDVGKKQHTEPTTTFNKFISQIDSSLIYDTIYEDVDHENDNDNKFVLDNPNTPKTNNSFFNIIAKQCRQLGNVPPWSTFLSTAGTNTAVCLTLF</sequence>
<reference evidence="3" key="1">
    <citation type="submission" date="2012-12" db="EMBL/GenBank/DDBJ databases">
        <authorList>
            <person name="Hellsten U."/>
            <person name="Grimwood J."/>
            <person name="Chapman J.A."/>
            <person name="Shapiro H."/>
            <person name="Aerts A."/>
            <person name="Otillar R.P."/>
            <person name="Terry A.Y."/>
            <person name="Boore J.L."/>
            <person name="Simakov O."/>
            <person name="Marletaz F."/>
            <person name="Cho S.-J."/>
            <person name="Edsinger-Gonzales E."/>
            <person name="Havlak P."/>
            <person name="Kuo D.-H."/>
            <person name="Larsson T."/>
            <person name="Lv J."/>
            <person name="Arendt D."/>
            <person name="Savage R."/>
            <person name="Osoegawa K."/>
            <person name="de Jong P."/>
            <person name="Lindberg D.R."/>
            <person name="Seaver E.C."/>
            <person name="Weisblat D.A."/>
            <person name="Putnam N.H."/>
            <person name="Grigoriev I.V."/>
            <person name="Rokhsar D.S."/>
        </authorList>
    </citation>
    <scope>NUCLEOTIDE SEQUENCE</scope>
</reference>
<dbReference type="HOGENOM" id="CLU_1951101_0_0_1"/>
<evidence type="ECO:0000313" key="1">
    <source>
        <dbReference type="EMBL" id="ESO05387.1"/>
    </source>
</evidence>
<reference evidence="2" key="3">
    <citation type="submission" date="2015-06" db="UniProtKB">
        <authorList>
            <consortium name="EnsemblMetazoa"/>
        </authorList>
    </citation>
    <scope>IDENTIFICATION</scope>
</reference>
<reference evidence="1 3" key="2">
    <citation type="journal article" date="2013" name="Nature">
        <title>Insights into bilaterian evolution from three spiralian genomes.</title>
        <authorList>
            <person name="Simakov O."/>
            <person name="Marletaz F."/>
            <person name="Cho S.J."/>
            <person name="Edsinger-Gonzales E."/>
            <person name="Havlak P."/>
            <person name="Hellsten U."/>
            <person name="Kuo D.H."/>
            <person name="Larsson T."/>
            <person name="Lv J."/>
            <person name="Arendt D."/>
            <person name="Savage R."/>
            <person name="Osoegawa K."/>
            <person name="de Jong P."/>
            <person name="Grimwood J."/>
            <person name="Chapman J.A."/>
            <person name="Shapiro H."/>
            <person name="Aerts A."/>
            <person name="Otillar R.P."/>
            <person name="Terry A.Y."/>
            <person name="Boore J.L."/>
            <person name="Grigoriev I.V."/>
            <person name="Lindberg D.R."/>
            <person name="Seaver E.C."/>
            <person name="Weisblat D.A."/>
            <person name="Putnam N.H."/>
            <person name="Rokhsar D.S."/>
        </authorList>
    </citation>
    <scope>NUCLEOTIDE SEQUENCE</scope>
</reference>
<dbReference type="EMBL" id="KB096365">
    <property type="protein sequence ID" value="ESO05387.1"/>
    <property type="molecule type" value="Genomic_DNA"/>
</dbReference>
<accession>T1F4N6</accession>
<dbReference type="GeneID" id="20203785"/>
<evidence type="ECO:0000313" key="2">
    <source>
        <dbReference type="EnsemblMetazoa" id="HelroP171778"/>
    </source>
</evidence>
<dbReference type="AlphaFoldDB" id="T1F4N6"/>
<dbReference type="InParanoid" id="T1F4N6"/>
<keyword evidence="3" id="KW-1185">Reference proteome</keyword>
<dbReference type="EnsemblMetazoa" id="HelroT171778">
    <property type="protein sequence ID" value="HelroP171778"/>
    <property type="gene ID" value="HelroG171778"/>
</dbReference>
<protein>
    <submittedName>
        <fullName evidence="1 2">Uncharacterized protein</fullName>
    </submittedName>
</protein>
<dbReference type="KEGG" id="hro:HELRODRAFT_171778"/>
<name>T1F4N6_HELRO</name>
<evidence type="ECO:0000313" key="3">
    <source>
        <dbReference type="Proteomes" id="UP000015101"/>
    </source>
</evidence>
<dbReference type="RefSeq" id="XP_009016702.1">
    <property type="nucleotide sequence ID" value="XM_009018454.1"/>
</dbReference>
<organism evidence="2 3">
    <name type="scientific">Helobdella robusta</name>
    <name type="common">Californian leech</name>
    <dbReference type="NCBI Taxonomy" id="6412"/>
    <lineage>
        <taxon>Eukaryota</taxon>
        <taxon>Metazoa</taxon>
        <taxon>Spiralia</taxon>
        <taxon>Lophotrochozoa</taxon>
        <taxon>Annelida</taxon>
        <taxon>Clitellata</taxon>
        <taxon>Hirudinea</taxon>
        <taxon>Rhynchobdellida</taxon>
        <taxon>Glossiphoniidae</taxon>
        <taxon>Helobdella</taxon>
    </lineage>
</organism>
<dbReference type="EMBL" id="AMQM01003932">
    <property type="status" value="NOT_ANNOTATED_CDS"/>
    <property type="molecule type" value="Genomic_DNA"/>
</dbReference>